<dbReference type="AlphaFoldDB" id="A0AAV9VG90"/>
<comment type="caution">
    <text evidence="4">The sequence shown here is derived from an EMBL/GenBank/DDBJ whole genome shotgun (WGS) entry which is preliminary data.</text>
</comment>
<gene>
    <name evidence="4" type="ORF">TWF730_006247</name>
</gene>
<evidence type="ECO:0000256" key="1">
    <source>
        <dbReference type="SAM" id="Coils"/>
    </source>
</evidence>
<dbReference type="SUPFAM" id="SSF58100">
    <property type="entry name" value="Bacterial hemolysins"/>
    <property type="match status" value="1"/>
</dbReference>
<feature type="transmembrane region" description="Helical" evidence="3">
    <location>
        <begin position="218"/>
        <end position="238"/>
    </location>
</feature>
<keyword evidence="3" id="KW-0812">Transmembrane</keyword>
<evidence type="ECO:0000313" key="5">
    <source>
        <dbReference type="Proteomes" id="UP001373714"/>
    </source>
</evidence>
<evidence type="ECO:0000256" key="2">
    <source>
        <dbReference type="SAM" id="MobiDB-lite"/>
    </source>
</evidence>
<keyword evidence="3" id="KW-0472">Membrane</keyword>
<feature type="coiled-coil region" evidence="1">
    <location>
        <begin position="251"/>
        <end position="278"/>
    </location>
</feature>
<keyword evidence="5" id="KW-1185">Reference proteome</keyword>
<keyword evidence="1" id="KW-0175">Coiled coil</keyword>
<feature type="transmembrane region" description="Helical" evidence="3">
    <location>
        <begin position="192"/>
        <end position="212"/>
    </location>
</feature>
<accession>A0AAV9VG90</accession>
<dbReference type="Proteomes" id="UP001373714">
    <property type="component" value="Unassembled WGS sequence"/>
</dbReference>
<dbReference type="EMBL" id="JAVHNS010000003">
    <property type="protein sequence ID" value="KAK6360093.1"/>
    <property type="molecule type" value="Genomic_DNA"/>
</dbReference>
<organism evidence="4 5">
    <name type="scientific">Orbilia blumenaviensis</name>
    <dbReference type="NCBI Taxonomy" id="1796055"/>
    <lineage>
        <taxon>Eukaryota</taxon>
        <taxon>Fungi</taxon>
        <taxon>Dikarya</taxon>
        <taxon>Ascomycota</taxon>
        <taxon>Pezizomycotina</taxon>
        <taxon>Orbiliomycetes</taxon>
        <taxon>Orbiliales</taxon>
        <taxon>Orbiliaceae</taxon>
        <taxon>Orbilia</taxon>
    </lineage>
</organism>
<evidence type="ECO:0000313" key="4">
    <source>
        <dbReference type="EMBL" id="KAK6360093.1"/>
    </source>
</evidence>
<name>A0AAV9VG90_9PEZI</name>
<keyword evidence="3" id="KW-1133">Transmembrane helix</keyword>
<dbReference type="Gene3D" id="1.20.1170.10">
    <property type="match status" value="1"/>
</dbReference>
<protein>
    <submittedName>
        <fullName evidence="4">Uncharacterized protein</fullName>
    </submittedName>
</protein>
<sequence length="394" mass="43475">MSSSDFHIQVKELEDELNKAEQNIYRLEKEQREQITRLEEEYKSKLGHAGNDLFRFIKCISDIDSLLLEEYSNAREDKELETYLDESEDTIVSLNRTLGQSFEGLEDCLVRGKKQLTQDQEKAVEEGTSRMGILNGKITDTQDEIKRQIKRTESDIDVSNREKSDAERRRSELQRGIKDLERRLSQLHERNGVVIGTTIGGGALAVFGALLTPVFPPAGLGMVAAGSSMAIGSGVAIGDTQGKINATRNDIGHTNDNINRLRQTIESLAAKVPQLRADLGLFDGLVTKVKCLSEKSNTLYHFVHEHVTALTAAKDSISIGENKIKELGADLQGLGYAGTRGELAQKLETVIEKFRDGRSQLEGGADPPEMGRMLLMVGDLAGDTDEVLAIMDSI</sequence>
<feature type="coiled-coil region" evidence="1">
    <location>
        <begin position="3"/>
        <end position="37"/>
    </location>
</feature>
<evidence type="ECO:0000256" key="3">
    <source>
        <dbReference type="SAM" id="Phobius"/>
    </source>
</evidence>
<feature type="region of interest" description="Disordered" evidence="2">
    <location>
        <begin position="150"/>
        <end position="170"/>
    </location>
</feature>
<reference evidence="4 5" key="1">
    <citation type="submission" date="2019-10" db="EMBL/GenBank/DDBJ databases">
        <authorList>
            <person name="Palmer J.M."/>
        </authorList>
    </citation>
    <scope>NUCLEOTIDE SEQUENCE [LARGE SCALE GENOMIC DNA]</scope>
    <source>
        <strain evidence="4 5">TWF730</strain>
    </source>
</reference>
<proteinExistence type="predicted"/>